<organism evidence="1 2">
    <name type="scientific">Ruminococcus callidus ATCC 27760</name>
    <dbReference type="NCBI Taxonomy" id="411473"/>
    <lineage>
        <taxon>Bacteria</taxon>
        <taxon>Bacillati</taxon>
        <taxon>Bacillota</taxon>
        <taxon>Clostridia</taxon>
        <taxon>Eubacteriales</taxon>
        <taxon>Oscillospiraceae</taxon>
        <taxon>Ruminococcus</taxon>
    </lineage>
</organism>
<evidence type="ECO:0000313" key="2">
    <source>
        <dbReference type="Proteomes" id="UP000016662"/>
    </source>
</evidence>
<dbReference type="RefSeq" id="WP_021683496.1">
    <property type="nucleotide sequence ID" value="NZ_KI260486.1"/>
</dbReference>
<dbReference type="PATRIC" id="fig|411473.3.peg.1644"/>
<sequence length="110" mass="11938">MKKRILVVAAAYGLVLLGWGATGSFSPWARSQTAAPAAVETIQLEHLSIRSGKSTSIRTADRCITKQRGTTLSVRPRLPLFPSDSDVTLTLPAEQFAQLKQALQTTERSN</sequence>
<dbReference type="STRING" id="411473.RUMCAL_01993"/>
<dbReference type="Proteomes" id="UP000016662">
    <property type="component" value="Unassembled WGS sequence"/>
</dbReference>
<protein>
    <submittedName>
        <fullName evidence="1">Uncharacterized protein</fullName>
    </submittedName>
</protein>
<dbReference type="HOGENOM" id="CLU_2169219_0_0_9"/>
<reference evidence="1 2" key="1">
    <citation type="submission" date="2013-07" db="EMBL/GenBank/DDBJ databases">
        <authorList>
            <person name="Weinstock G."/>
            <person name="Sodergren E."/>
            <person name="Wylie T."/>
            <person name="Fulton L."/>
            <person name="Fulton R."/>
            <person name="Fronick C."/>
            <person name="O'Laughlin M."/>
            <person name="Godfrey J."/>
            <person name="Miner T."/>
            <person name="Herter B."/>
            <person name="Appelbaum E."/>
            <person name="Cordes M."/>
            <person name="Lek S."/>
            <person name="Wollam A."/>
            <person name="Pepin K.H."/>
            <person name="Palsikar V.B."/>
            <person name="Mitreva M."/>
            <person name="Wilson R.K."/>
        </authorList>
    </citation>
    <scope>NUCLEOTIDE SEQUENCE [LARGE SCALE GENOMIC DNA]</scope>
    <source>
        <strain evidence="1 2">ATCC 27760</strain>
    </source>
</reference>
<evidence type="ECO:0000313" key="1">
    <source>
        <dbReference type="EMBL" id="ERJ94667.1"/>
    </source>
</evidence>
<dbReference type="AlphaFoldDB" id="U2KQW2"/>
<keyword evidence="2" id="KW-1185">Reference proteome</keyword>
<proteinExistence type="predicted"/>
<gene>
    <name evidence="1" type="ORF">RUMCAL_01993</name>
</gene>
<name>U2KQW2_9FIRM</name>
<accession>U2KQW2</accession>
<dbReference type="EMBL" id="AWVF01000243">
    <property type="protein sequence ID" value="ERJ94667.1"/>
    <property type="molecule type" value="Genomic_DNA"/>
</dbReference>
<comment type="caution">
    <text evidence="1">The sequence shown here is derived from an EMBL/GenBank/DDBJ whole genome shotgun (WGS) entry which is preliminary data.</text>
</comment>